<feature type="region of interest" description="Disordered" evidence="1">
    <location>
        <begin position="26"/>
        <end position="56"/>
    </location>
</feature>
<feature type="chain" id="PRO_5045077028" description="Lipoprotein" evidence="2">
    <location>
        <begin position="22"/>
        <end position="165"/>
    </location>
</feature>
<feature type="compositionally biased region" description="Low complexity" evidence="1">
    <location>
        <begin position="27"/>
        <end position="51"/>
    </location>
</feature>
<dbReference type="Proteomes" id="UP001501470">
    <property type="component" value="Unassembled WGS sequence"/>
</dbReference>
<name>A0ABP4L3D7_9ACTN</name>
<evidence type="ECO:0000313" key="3">
    <source>
        <dbReference type="EMBL" id="GAA1515612.1"/>
    </source>
</evidence>
<evidence type="ECO:0000313" key="4">
    <source>
        <dbReference type="Proteomes" id="UP001501470"/>
    </source>
</evidence>
<protein>
    <recommendedName>
        <fullName evidence="5">Lipoprotein</fullName>
    </recommendedName>
</protein>
<dbReference type="RefSeq" id="WP_344502786.1">
    <property type="nucleotide sequence ID" value="NZ_BAAAQD010000005.1"/>
</dbReference>
<evidence type="ECO:0000256" key="2">
    <source>
        <dbReference type="SAM" id="SignalP"/>
    </source>
</evidence>
<accession>A0ABP4L3D7</accession>
<gene>
    <name evidence="3" type="ORF">GCM10009827_033050</name>
</gene>
<organism evidence="3 4">
    <name type="scientific">Dactylosporangium maewongense</name>
    <dbReference type="NCBI Taxonomy" id="634393"/>
    <lineage>
        <taxon>Bacteria</taxon>
        <taxon>Bacillati</taxon>
        <taxon>Actinomycetota</taxon>
        <taxon>Actinomycetes</taxon>
        <taxon>Micromonosporales</taxon>
        <taxon>Micromonosporaceae</taxon>
        <taxon>Dactylosporangium</taxon>
    </lineage>
</organism>
<reference evidence="4" key="1">
    <citation type="journal article" date="2019" name="Int. J. Syst. Evol. Microbiol.">
        <title>The Global Catalogue of Microorganisms (GCM) 10K type strain sequencing project: providing services to taxonomists for standard genome sequencing and annotation.</title>
        <authorList>
            <consortium name="The Broad Institute Genomics Platform"/>
            <consortium name="The Broad Institute Genome Sequencing Center for Infectious Disease"/>
            <person name="Wu L."/>
            <person name="Ma J."/>
        </authorList>
    </citation>
    <scope>NUCLEOTIDE SEQUENCE [LARGE SCALE GENOMIC DNA]</scope>
    <source>
        <strain evidence="4">JCM 15933</strain>
    </source>
</reference>
<dbReference type="PROSITE" id="PS51257">
    <property type="entry name" value="PROKAR_LIPOPROTEIN"/>
    <property type="match status" value="1"/>
</dbReference>
<evidence type="ECO:0008006" key="5">
    <source>
        <dbReference type="Google" id="ProtNLM"/>
    </source>
</evidence>
<proteinExistence type="predicted"/>
<feature type="signal peptide" evidence="2">
    <location>
        <begin position="1"/>
        <end position="21"/>
    </location>
</feature>
<comment type="caution">
    <text evidence="3">The sequence shown here is derived from an EMBL/GenBank/DDBJ whole genome shotgun (WGS) entry which is preliminary data.</text>
</comment>
<sequence>MRSRTPIAVTALLALALTGCADDANQAGTAPSTSAAAPASTSVSPSADPSTGSSQNTTDALLIFTRQGGLAGTNDRLVVRPDGGWTLTAKAGTKEGKLTPAQLTTLKGTLEQVGFSKLPTAAGSTNVADGYTYTITYGGKEVQVKDGAVPAALQPVITTLNGLLS</sequence>
<keyword evidence="4" id="KW-1185">Reference proteome</keyword>
<evidence type="ECO:0000256" key="1">
    <source>
        <dbReference type="SAM" id="MobiDB-lite"/>
    </source>
</evidence>
<keyword evidence="2" id="KW-0732">Signal</keyword>
<dbReference type="EMBL" id="BAAAQD010000005">
    <property type="protein sequence ID" value="GAA1515612.1"/>
    <property type="molecule type" value="Genomic_DNA"/>
</dbReference>